<reference evidence="1 2" key="1">
    <citation type="journal article" date="2018" name="Sci. Rep.">
        <title>Genomic signatures of local adaptation to the degree of environmental predictability in rotifers.</title>
        <authorList>
            <person name="Franch-Gras L."/>
            <person name="Hahn C."/>
            <person name="Garcia-Roger E.M."/>
            <person name="Carmona M.J."/>
            <person name="Serra M."/>
            <person name="Gomez A."/>
        </authorList>
    </citation>
    <scope>NUCLEOTIDE SEQUENCE [LARGE SCALE GENOMIC DNA]</scope>
    <source>
        <strain evidence="1">HYR1</strain>
    </source>
</reference>
<dbReference type="Proteomes" id="UP000276133">
    <property type="component" value="Unassembled WGS sequence"/>
</dbReference>
<name>A0A3M7SNJ1_BRAPC</name>
<protein>
    <submittedName>
        <fullName evidence="1">Uncharacterized protein</fullName>
    </submittedName>
</protein>
<dbReference type="AlphaFoldDB" id="A0A3M7SNJ1"/>
<keyword evidence="2" id="KW-1185">Reference proteome</keyword>
<evidence type="ECO:0000313" key="1">
    <source>
        <dbReference type="EMBL" id="RNA37177.1"/>
    </source>
</evidence>
<sequence>MFEQTLKILLVKKSQLGRFWELESQSWTSSTLIKITSIFTIVQNNRVETSLINVSKNQRSFLLLSKD</sequence>
<dbReference type="EMBL" id="REGN01001078">
    <property type="protein sequence ID" value="RNA37177.1"/>
    <property type="molecule type" value="Genomic_DNA"/>
</dbReference>
<proteinExistence type="predicted"/>
<gene>
    <name evidence="1" type="ORF">BpHYR1_015077</name>
</gene>
<accession>A0A3M7SNJ1</accession>
<organism evidence="1 2">
    <name type="scientific">Brachionus plicatilis</name>
    <name type="common">Marine rotifer</name>
    <name type="synonym">Brachionus muelleri</name>
    <dbReference type="NCBI Taxonomy" id="10195"/>
    <lineage>
        <taxon>Eukaryota</taxon>
        <taxon>Metazoa</taxon>
        <taxon>Spiralia</taxon>
        <taxon>Gnathifera</taxon>
        <taxon>Rotifera</taxon>
        <taxon>Eurotatoria</taxon>
        <taxon>Monogononta</taxon>
        <taxon>Pseudotrocha</taxon>
        <taxon>Ploima</taxon>
        <taxon>Brachionidae</taxon>
        <taxon>Brachionus</taxon>
    </lineage>
</organism>
<evidence type="ECO:0000313" key="2">
    <source>
        <dbReference type="Proteomes" id="UP000276133"/>
    </source>
</evidence>
<comment type="caution">
    <text evidence="1">The sequence shown here is derived from an EMBL/GenBank/DDBJ whole genome shotgun (WGS) entry which is preliminary data.</text>
</comment>